<name>A0A9D1H888_9FIRM</name>
<evidence type="ECO:0000256" key="2">
    <source>
        <dbReference type="ARBA" id="ARBA00007935"/>
    </source>
</evidence>
<feature type="transmembrane region" description="Helical" evidence="8">
    <location>
        <begin position="281"/>
        <end position="299"/>
    </location>
</feature>
<evidence type="ECO:0000256" key="3">
    <source>
        <dbReference type="ARBA" id="ARBA00022448"/>
    </source>
</evidence>
<evidence type="ECO:0000256" key="6">
    <source>
        <dbReference type="ARBA" id="ARBA00022989"/>
    </source>
</evidence>
<proteinExistence type="inferred from homology"/>
<reference evidence="9" key="2">
    <citation type="journal article" date="2021" name="PeerJ">
        <title>Extensive microbial diversity within the chicken gut microbiome revealed by metagenomics and culture.</title>
        <authorList>
            <person name="Gilroy R."/>
            <person name="Ravi A."/>
            <person name="Getino M."/>
            <person name="Pursley I."/>
            <person name="Horton D.L."/>
            <person name="Alikhan N.F."/>
            <person name="Baker D."/>
            <person name="Gharbi K."/>
            <person name="Hall N."/>
            <person name="Watson M."/>
            <person name="Adriaenssens E.M."/>
            <person name="Foster-Nyarko E."/>
            <person name="Jarju S."/>
            <person name="Secka A."/>
            <person name="Antonio M."/>
            <person name="Oren A."/>
            <person name="Chaudhuri R.R."/>
            <person name="La Ragione R."/>
            <person name="Hildebrand F."/>
            <person name="Pallen M.J."/>
        </authorList>
    </citation>
    <scope>NUCLEOTIDE SEQUENCE</scope>
    <source>
        <strain evidence="9">ChiBcec7-5410</strain>
    </source>
</reference>
<evidence type="ECO:0000256" key="5">
    <source>
        <dbReference type="ARBA" id="ARBA00022692"/>
    </source>
</evidence>
<evidence type="ECO:0000313" key="9">
    <source>
        <dbReference type="EMBL" id="HIT95056.1"/>
    </source>
</evidence>
<keyword evidence="5 8" id="KW-0812">Transmembrane</keyword>
<dbReference type="AlphaFoldDB" id="A0A9D1H888"/>
<comment type="similarity">
    <text evidence="2">Belongs to the binding-protein-dependent transport system permease family. FecCD subfamily.</text>
</comment>
<organism evidence="9 10">
    <name type="scientific">Candidatus Faecivivens stercoripullorum</name>
    <dbReference type="NCBI Taxonomy" id="2840805"/>
    <lineage>
        <taxon>Bacteria</taxon>
        <taxon>Bacillati</taxon>
        <taxon>Bacillota</taxon>
        <taxon>Clostridia</taxon>
        <taxon>Eubacteriales</taxon>
        <taxon>Oscillospiraceae</taxon>
        <taxon>Oscillospiraceae incertae sedis</taxon>
        <taxon>Candidatus Faecivivens</taxon>
    </lineage>
</organism>
<dbReference type="CDD" id="cd06550">
    <property type="entry name" value="TM_ABC_iron-siderophores_like"/>
    <property type="match status" value="1"/>
</dbReference>
<dbReference type="GO" id="GO:0022857">
    <property type="term" value="F:transmembrane transporter activity"/>
    <property type="evidence" value="ECO:0007669"/>
    <property type="project" value="InterPro"/>
</dbReference>
<feature type="transmembrane region" description="Helical" evidence="8">
    <location>
        <begin position="242"/>
        <end position="269"/>
    </location>
</feature>
<dbReference type="PANTHER" id="PTHR30472">
    <property type="entry name" value="FERRIC ENTEROBACTIN TRANSPORT SYSTEM PERMEASE PROTEIN"/>
    <property type="match status" value="1"/>
</dbReference>
<dbReference type="GO" id="GO:0033214">
    <property type="term" value="P:siderophore-iron import into cell"/>
    <property type="evidence" value="ECO:0007669"/>
    <property type="project" value="TreeGrafter"/>
</dbReference>
<evidence type="ECO:0000256" key="1">
    <source>
        <dbReference type="ARBA" id="ARBA00004651"/>
    </source>
</evidence>
<dbReference type="Gene3D" id="1.10.3470.10">
    <property type="entry name" value="ABC transporter involved in vitamin B12 uptake, BtuC"/>
    <property type="match status" value="1"/>
</dbReference>
<evidence type="ECO:0000256" key="8">
    <source>
        <dbReference type="SAM" id="Phobius"/>
    </source>
</evidence>
<dbReference type="InterPro" id="IPR037294">
    <property type="entry name" value="ABC_BtuC-like"/>
</dbReference>
<evidence type="ECO:0000256" key="4">
    <source>
        <dbReference type="ARBA" id="ARBA00022475"/>
    </source>
</evidence>
<dbReference type="Proteomes" id="UP000824160">
    <property type="component" value="Unassembled WGS sequence"/>
</dbReference>
<feature type="transmembrane region" description="Helical" evidence="8">
    <location>
        <begin position="311"/>
        <end position="330"/>
    </location>
</feature>
<dbReference type="PROSITE" id="PS51257">
    <property type="entry name" value="PROKAR_LIPOPROTEIN"/>
    <property type="match status" value="1"/>
</dbReference>
<dbReference type="Pfam" id="PF01032">
    <property type="entry name" value="FecCD"/>
    <property type="match status" value="1"/>
</dbReference>
<reference evidence="9" key="1">
    <citation type="submission" date="2020-10" db="EMBL/GenBank/DDBJ databases">
        <authorList>
            <person name="Gilroy R."/>
        </authorList>
    </citation>
    <scope>NUCLEOTIDE SEQUENCE</scope>
    <source>
        <strain evidence="9">ChiBcec7-5410</strain>
    </source>
</reference>
<evidence type="ECO:0000313" key="10">
    <source>
        <dbReference type="Proteomes" id="UP000824160"/>
    </source>
</evidence>
<evidence type="ECO:0000256" key="7">
    <source>
        <dbReference type="ARBA" id="ARBA00023136"/>
    </source>
</evidence>
<dbReference type="GO" id="GO:0005886">
    <property type="term" value="C:plasma membrane"/>
    <property type="evidence" value="ECO:0007669"/>
    <property type="project" value="UniProtKB-SubCell"/>
</dbReference>
<keyword evidence="3" id="KW-0813">Transport</keyword>
<feature type="transmembrane region" description="Helical" evidence="8">
    <location>
        <begin position="69"/>
        <end position="90"/>
    </location>
</feature>
<accession>A0A9D1H888</accession>
<keyword evidence="7 8" id="KW-0472">Membrane</keyword>
<keyword evidence="6 8" id="KW-1133">Transmembrane helix</keyword>
<dbReference type="EMBL" id="DVLW01000212">
    <property type="protein sequence ID" value="HIT95056.1"/>
    <property type="molecule type" value="Genomic_DNA"/>
</dbReference>
<dbReference type="PANTHER" id="PTHR30472:SF70">
    <property type="entry name" value="MOLYBDATE IMPORT SYSTEM PERMEASE PROTEIN MOLB"/>
    <property type="match status" value="1"/>
</dbReference>
<feature type="transmembrane region" description="Helical" evidence="8">
    <location>
        <begin position="125"/>
        <end position="145"/>
    </location>
</feature>
<comment type="subcellular location">
    <subcellularLocation>
        <location evidence="1">Cell membrane</location>
        <topology evidence="1">Multi-pass membrane protein</topology>
    </subcellularLocation>
</comment>
<dbReference type="InterPro" id="IPR000522">
    <property type="entry name" value="ABC_transptr_permease_BtuC"/>
</dbReference>
<dbReference type="SUPFAM" id="SSF81345">
    <property type="entry name" value="ABC transporter involved in vitamin B12 uptake, BtuC"/>
    <property type="match status" value="1"/>
</dbReference>
<gene>
    <name evidence="9" type="ORF">IAC43_07705</name>
</gene>
<protein>
    <submittedName>
        <fullName evidence="9">Iron ABC transporter permease</fullName>
    </submittedName>
</protein>
<feature type="transmembrane region" description="Helical" evidence="8">
    <location>
        <begin position="152"/>
        <end position="174"/>
    </location>
</feature>
<sequence>MKKTKKAAWVLLILFLLLIGCILLSFPLGRYPVSIGDIFRQFGHDLLGLGESPADSIGRVIYNIRLPRILLAVIVGAGLSAAGCAYQCVFQNPMASPDVLGASSGAAFGAALAILAGAASGGITLSAFVMSLCSMLIACLIGATGRDRIMTLVLAGMMISSLFSAGTSCLKLAADPESQLPEITYWLMGSLSGANWRSVMTALIPTVIGMVALLLLRWRLQLLTIGDEEARALGVHPGRTRLAVILAATLLTAAAISSSGTIGWVGLVIPHMTRKLTGSETRFLLPGTALLGGIFLLVVDNVSRTMLPVELPIGILTAFIGAPFFLWMIVKRGAAR</sequence>
<dbReference type="FunFam" id="1.10.3470.10:FF:000001">
    <property type="entry name" value="Vitamin B12 ABC transporter permease BtuC"/>
    <property type="match status" value="1"/>
</dbReference>
<feature type="transmembrane region" description="Helical" evidence="8">
    <location>
        <begin position="99"/>
        <end position="119"/>
    </location>
</feature>
<keyword evidence="4" id="KW-1003">Cell membrane</keyword>
<feature type="transmembrane region" description="Helical" evidence="8">
    <location>
        <begin position="7"/>
        <end position="26"/>
    </location>
</feature>
<comment type="caution">
    <text evidence="9">The sequence shown here is derived from an EMBL/GenBank/DDBJ whole genome shotgun (WGS) entry which is preliminary data.</text>
</comment>
<feature type="transmembrane region" description="Helical" evidence="8">
    <location>
        <begin position="194"/>
        <end position="216"/>
    </location>
</feature>